<dbReference type="AlphaFoldDB" id="A0AAD7IPT5"/>
<gene>
    <name evidence="2" type="ORF">DFH07DRAFT_962319</name>
</gene>
<comment type="caution">
    <text evidence="2">The sequence shown here is derived from an EMBL/GenBank/DDBJ whole genome shotgun (WGS) entry which is preliminary data.</text>
</comment>
<dbReference type="Gene3D" id="1.10.150.130">
    <property type="match status" value="1"/>
</dbReference>
<name>A0AAD7IPT5_9AGAR</name>
<proteinExistence type="predicted"/>
<dbReference type="Proteomes" id="UP001215280">
    <property type="component" value="Unassembled WGS sequence"/>
</dbReference>
<keyword evidence="1" id="KW-0238">DNA-binding</keyword>
<protein>
    <submittedName>
        <fullName evidence="2">Uncharacterized protein</fullName>
    </submittedName>
</protein>
<organism evidence="2 3">
    <name type="scientific">Mycena maculata</name>
    <dbReference type="NCBI Taxonomy" id="230809"/>
    <lineage>
        <taxon>Eukaryota</taxon>
        <taxon>Fungi</taxon>
        <taxon>Dikarya</taxon>
        <taxon>Basidiomycota</taxon>
        <taxon>Agaricomycotina</taxon>
        <taxon>Agaricomycetes</taxon>
        <taxon>Agaricomycetidae</taxon>
        <taxon>Agaricales</taxon>
        <taxon>Marasmiineae</taxon>
        <taxon>Mycenaceae</taxon>
        <taxon>Mycena</taxon>
    </lineage>
</organism>
<dbReference type="EMBL" id="JARJLG010000092">
    <property type="protein sequence ID" value="KAJ7747900.1"/>
    <property type="molecule type" value="Genomic_DNA"/>
</dbReference>
<evidence type="ECO:0000256" key="1">
    <source>
        <dbReference type="ARBA" id="ARBA00023125"/>
    </source>
</evidence>
<evidence type="ECO:0000313" key="2">
    <source>
        <dbReference type="EMBL" id="KAJ7747900.1"/>
    </source>
</evidence>
<evidence type="ECO:0000313" key="3">
    <source>
        <dbReference type="Proteomes" id="UP001215280"/>
    </source>
</evidence>
<dbReference type="GO" id="GO:0003677">
    <property type="term" value="F:DNA binding"/>
    <property type="evidence" value="ECO:0007669"/>
    <property type="project" value="UniProtKB-KW"/>
</dbReference>
<dbReference type="SUPFAM" id="SSF47823">
    <property type="entry name" value="lambda integrase-like, N-terminal domain"/>
    <property type="match status" value="1"/>
</dbReference>
<dbReference type="InterPro" id="IPR010998">
    <property type="entry name" value="Integrase_recombinase_N"/>
</dbReference>
<reference evidence="2" key="1">
    <citation type="submission" date="2023-03" db="EMBL/GenBank/DDBJ databases">
        <title>Massive genome expansion in bonnet fungi (Mycena s.s.) driven by repeated elements and novel gene families across ecological guilds.</title>
        <authorList>
            <consortium name="Lawrence Berkeley National Laboratory"/>
            <person name="Harder C.B."/>
            <person name="Miyauchi S."/>
            <person name="Viragh M."/>
            <person name="Kuo A."/>
            <person name="Thoen E."/>
            <person name="Andreopoulos B."/>
            <person name="Lu D."/>
            <person name="Skrede I."/>
            <person name="Drula E."/>
            <person name="Henrissat B."/>
            <person name="Morin E."/>
            <person name="Kohler A."/>
            <person name="Barry K."/>
            <person name="LaButti K."/>
            <person name="Morin E."/>
            <person name="Salamov A."/>
            <person name="Lipzen A."/>
            <person name="Mereny Z."/>
            <person name="Hegedus B."/>
            <person name="Baldrian P."/>
            <person name="Stursova M."/>
            <person name="Weitz H."/>
            <person name="Taylor A."/>
            <person name="Grigoriev I.V."/>
            <person name="Nagy L.G."/>
            <person name="Martin F."/>
            <person name="Kauserud H."/>
        </authorList>
    </citation>
    <scope>NUCLEOTIDE SEQUENCE</scope>
    <source>
        <strain evidence="2">CBHHK188m</strain>
    </source>
</reference>
<sequence>MTQTTEEQFAAAAKETADLKASLATMTAMLTSLHGEIAKRPAANPLEQLMGLPADPLAFLPGANGAYPVLISTFLRPHLLPDVIAQIGKFEFPHTHLGRLLKSASAPPPEGLLLVSGPNGEARFVAPTPVAGTSVLLRECLMLPIVQALSAHLSNIITYSRVYSWPTVLDYHVAFMQARALDPFFSPINWTRSEPHLQTLHLLTPSMLATVSTMAVAVPAGPSSASPSSAGPWPTGPSSVECARMAAQICYNYNVAEPCPTPASLGAPSPEWLTAHSDLHPTVVELLWYGLRESTRSKYDGHVEMFCRFAREQGFTRANGSVLPADGPAVQLFIATKASIVQPATLSQYLTSLCTIHMEHGWSVEALNSPILKRLVAAAERRHGTKAWKAHRAITREILTDIFAQLPDDHDGRMLKPAKLTPGGEVPVFSLGLHPGLPLALSHITEHTTNFTHPRRLLHRYLSLPPVIYRAIAVV</sequence>
<accession>A0AAD7IPT5</accession>
<keyword evidence="3" id="KW-1185">Reference proteome</keyword>